<dbReference type="SUPFAM" id="SSF54928">
    <property type="entry name" value="RNA-binding domain, RBD"/>
    <property type="match status" value="1"/>
</dbReference>
<organism evidence="3 4">
    <name type="scientific">Schizosaccharomyces osmophilus</name>
    <dbReference type="NCBI Taxonomy" id="2545709"/>
    <lineage>
        <taxon>Eukaryota</taxon>
        <taxon>Fungi</taxon>
        <taxon>Dikarya</taxon>
        <taxon>Ascomycota</taxon>
        <taxon>Taphrinomycotina</taxon>
        <taxon>Schizosaccharomycetes</taxon>
        <taxon>Schizosaccharomycetales</taxon>
        <taxon>Schizosaccharomycetaceae</taxon>
        <taxon>Schizosaccharomyces</taxon>
    </lineage>
</organism>
<dbReference type="KEGG" id="som:SOMG_05018"/>
<dbReference type="Gene3D" id="3.30.70.330">
    <property type="match status" value="1"/>
</dbReference>
<dbReference type="Pfam" id="PF00076">
    <property type="entry name" value="RRM_1"/>
    <property type="match status" value="1"/>
</dbReference>
<dbReference type="PANTHER" id="PTHR48037">
    <property type="entry name" value="ATPASE E1"/>
    <property type="match status" value="1"/>
</dbReference>
<protein>
    <submittedName>
        <fullName evidence="3">Peptidyl-prolyl cis-trans isomerase E</fullName>
    </submittedName>
</protein>
<dbReference type="InterPro" id="IPR012677">
    <property type="entry name" value="Nucleotide-bd_a/b_plait_sf"/>
</dbReference>
<keyword evidence="3" id="KW-0413">Isomerase</keyword>
<dbReference type="SMART" id="SM00360">
    <property type="entry name" value="RRM"/>
    <property type="match status" value="1"/>
</dbReference>
<proteinExistence type="predicted"/>
<dbReference type="GO" id="GO:0016853">
    <property type="term" value="F:isomerase activity"/>
    <property type="evidence" value="ECO:0007669"/>
    <property type="project" value="UniProtKB-KW"/>
</dbReference>
<keyword evidence="4" id="KW-1185">Reference proteome</keyword>
<evidence type="ECO:0000259" key="2">
    <source>
        <dbReference type="PROSITE" id="PS50102"/>
    </source>
</evidence>
<accession>A0AAE9WFJ6</accession>
<name>A0AAE9WFJ6_9SCHI</name>
<feature type="domain" description="RRM" evidence="2">
    <location>
        <begin position="7"/>
        <end position="83"/>
    </location>
</feature>
<reference evidence="3 4" key="1">
    <citation type="journal article" date="2023" name="G3 (Bethesda)">
        <title>A high-quality reference genome for the fission yeast Schizosaccharomyces osmophilus.</title>
        <authorList>
            <person name="Jia G.S."/>
            <person name="Zhang W.C."/>
            <person name="Liang Y."/>
            <person name="Liu X.H."/>
            <person name="Rhind N."/>
            <person name="Pidoux A."/>
            <person name="Brysch-Herzberg M."/>
            <person name="Du L.L."/>
        </authorList>
    </citation>
    <scope>NUCLEOTIDE SEQUENCE [LARGE SCALE GENOMIC DNA]</scope>
    <source>
        <strain evidence="3 4">CBS 15793</strain>
    </source>
</reference>
<evidence type="ECO:0000313" key="4">
    <source>
        <dbReference type="Proteomes" id="UP001212411"/>
    </source>
</evidence>
<dbReference type="EMBL" id="CP115613">
    <property type="protein sequence ID" value="WBW75442.1"/>
    <property type="molecule type" value="Genomic_DNA"/>
</dbReference>
<dbReference type="GeneID" id="80878482"/>
<dbReference type="RefSeq" id="XP_056039685.1">
    <property type="nucleotide sequence ID" value="XM_056183793.1"/>
</dbReference>
<sequence>MADRRKATIHLGNLAPGVTENVLYNAFIPFGEIITVALHNKEKADRCFAFLEFESSEDAKEAIANMNYSVLYDRVIRVSPANFALSTEETPVPDSAMITSSGTPPSVSNS</sequence>
<dbReference type="Proteomes" id="UP001212411">
    <property type="component" value="Chromosome 3"/>
</dbReference>
<dbReference type="PROSITE" id="PS50102">
    <property type="entry name" value="RRM"/>
    <property type="match status" value="1"/>
</dbReference>
<dbReference type="InterPro" id="IPR000504">
    <property type="entry name" value="RRM_dom"/>
</dbReference>
<evidence type="ECO:0000256" key="1">
    <source>
        <dbReference type="PROSITE-ProRule" id="PRU00176"/>
    </source>
</evidence>
<dbReference type="PANTHER" id="PTHR48037:SF1">
    <property type="entry name" value="RRM DOMAIN-CONTAINING PROTEIN"/>
    <property type="match status" value="1"/>
</dbReference>
<evidence type="ECO:0000313" key="3">
    <source>
        <dbReference type="EMBL" id="WBW75442.1"/>
    </source>
</evidence>
<dbReference type="AlphaFoldDB" id="A0AAE9WFJ6"/>
<gene>
    <name evidence="3" type="ORF">SOMG_05018</name>
</gene>
<dbReference type="InterPro" id="IPR035979">
    <property type="entry name" value="RBD_domain_sf"/>
</dbReference>
<dbReference type="GO" id="GO:0003723">
    <property type="term" value="F:RNA binding"/>
    <property type="evidence" value="ECO:0007669"/>
    <property type="project" value="UniProtKB-UniRule"/>
</dbReference>
<keyword evidence="1" id="KW-0694">RNA-binding</keyword>